<reference evidence="3 4" key="1">
    <citation type="submission" date="2018-05" db="EMBL/GenBank/DDBJ databases">
        <title>Chitinophaga sp. K3CV102501T nov., isolated from isolated from a monsoon evergreen broad-leaved forest soil.</title>
        <authorList>
            <person name="Lv Y."/>
        </authorList>
    </citation>
    <scope>NUCLEOTIDE SEQUENCE [LARGE SCALE GENOMIC DNA]</scope>
    <source>
        <strain evidence="3 4">GDMCC 1.1325</strain>
    </source>
</reference>
<evidence type="ECO:0000259" key="2">
    <source>
        <dbReference type="Pfam" id="PF22879"/>
    </source>
</evidence>
<organism evidence="3 4">
    <name type="scientific">Chitinophaga flava</name>
    <dbReference type="NCBI Taxonomy" id="2259036"/>
    <lineage>
        <taxon>Bacteria</taxon>
        <taxon>Pseudomonadati</taxon>
        <taxon>Bacteroidota</taxon>
        <taxon>Chitinophagia</taxon>
        <taxon>Chitinophagales</taxon>
        <taxon>Chitinophagaceae</taxon>
        <taxon>Chitinophaga</taxon>
    </lineage>
</organism>
<dbReference type="AlphaFoldDB" id="A0A365Y7A3"/>
<accession>A0A365Y7A3</accession>
<sequence length="772" mass="88408">MDNNELKKFYHTLQQDIRTDQISDEEGGMLEQIFTQSAANLLSESGEVENVRVAYDEKLIKTGVQHKINAYAVADNYETIDLFISIYNGTDEIAVVSKAEIDKAARRITSFFKNAVYKEYVAGIEESSEIFQLALSLSESQDIKENLVRINAIILTDGLYNGENPAQQNIYSYPIFYRVVDINYLYNISEKSHIPIEIDFKADGFRIPCIQSPSVNNEYESYLAIIPAEALVNIYERFGSRLLEQNVRSFLQFTGKVNGGIRKTILHEPHMFLAFNNGIAATADAVNIELSVEGTYITKINDLQIVNGGQTTASIYHTWRKDKKDVSGVFVQLKLSVIKNKEQFGSIVSRISEYANTQNKVSIADLSSNRPFHIELEKLSRNIWTPASGGQSLQTRWFYERARGQYKNARIKEGFTKNKQKAFDLKNPKNQVFTKEDLAKYANAYQEVANGRKINIGPHYVVRGNQKNYVQFINYNLPQSVDNVYFEDIVAKSLLFKAAEKRYGIKPNSIGDMRYITVPYSIAWLSYQVKNKIDLYKIWKNQSISEALSDTLYEIMIRIEQYIKGNAPGSLYGEWAKKEECWLAVREQTFGIDLSKLNNDLEDSKKQTVRRRITDDDSHQANILLETEKVKAIPAVVWSKIEDWGRTSGKLSMQQQNVSWNISSKLRSNTAMSDYERNAALRIIDLIAEHNPELLNETDEEGNSNPIADPPIEINIDTVKKIIDWDKRNKRLKSDHYKYLVDIADGKIQLTIQAQKKIKLNLERLAKYGFKI</sequence>
<evidence type="ECO:0000313" key="3">
    <source>
        <dbReference type="EMBL" id="RBL94208.1"/>
    </source>
</evidence>
<evidence type="ECO:0000313" key="4">
    <source>
        <dbReference type="Proteomes" id="UP000253410"/>
    </source>
</evidence>
<feature type="domain" description="Abortive infection phage resistance protein N-terminal" evidence="2">
    <location>
        <begin position="34"/>
        <end position="187"/>
    </location>
</feature>
<gene>
    <name evidence="3" type="ORF">DF182_12285</name>
</gene>
<feature type="domain" description="Abortive phage infection protein C-terminal" evidence="1">
    <location>
        <begin position="243"/>
        <end position="564"/>
    </location>
</feature>
<dbReference type="Pfam" id="PF10592">
    <property type="entry name" value="AIPR"/>
    <property type="match status" value="1"/>
</dbReference>
<proteinExistence type="predicted"/>
<dbReference type="InterPro" id="IPR055101">
    <property type="entry name" value="AIPR_N"/>
</dbReference>
<dbReference type="Pfam" id="PF22879">
    <property type="entry name" value="AIPR_N"/>
    <property type="match status" value="1"/>
</dbReference>
<name>A0A365Y7A3_9BACT</name>
<comment type="caution">
    <text evidence="3">The sequence shown here is derived from an EMBL/GenBank/DDBJ whole genome shotgun (WGS) entry which is preliminary data.</text>
</comment>
<dbReference type="Proteomes" id="UP000253410">
    <property type="component" value="Unassembled WGS sequence"/>
</dbReference>
<dbReference type="InterPro" id="IPR018891">
    <property type="entry name" value="AIPR_C"/>
</dbReference>
<dbReference type="OrthoDB" id="9806213at2"/>
<evidence type="ECO:0000259" key="1">
    <source>
        <dbReference type="Pfam" id="PF10592"/>
    </source>
</evidence>
<dbReference type="EMBL" id="QFFJ01000001">
    <property type="protein sequence ID" value="RBL94208.1"/>
    <property type="molecule type" value="Genomic_DNA"/>
</dbReference>
<protein>
    <submittedName>
        <fullName evidence="3">Abortive phage resistance protein</fullName>
    </submittedName>
</protein>
<keyword evidence="4" id="KW-1185">Reference proteome</keyword>